<evidence type="ECO:0000313" key="2">
    <source>
        <dbReference type="EMBL" id="KAJ3079858.1"/>
    </source>
</evidence>
<feature type="binding site" evidence="1">
    <location>
        <position position="119"/>
    </location>
    <ligand>
        <name>Mg(2+)</name>
        <dbReference type="ChEBI" id="CHEBI:18420"/>
    </ligand>
</feature>
<dbReference type="GO" id="GO:0046872">
    <property type="term" value="F:metal ion binding"/>
    <property type="evidence" value="ECO:0007669"/>
    <property type="project" value="UniProtKB-KW"/>
</dbReference>
<keyword evidence="1" id="KW-0479">Metal-binding</keyword>
<feature type="binding site" evidence="1">
    <location>
        <position position="118"/>
    </location>
    <ligand>
        <name>substrate</name>
    </ligand>
</feature>
<feature type="binding site" evidence="1">
    <location>
        <begin position="96"/>
        <end position="99"/>
    </location>
    <ligand>
        <name>substrate</name>
    </ligand>
</feature>
<sequence>MEFIRGIPSCDLADALQRLALKSTFVSGAHFVSPQPFSLRYQSAYLIGRAHTAQYALASDATPSSQPPPPNPVDTLEKGQILVVSGASTAPNAYFGGLLCARAVALKAAGALIDGRVRDRRELWDYQDAFPIVSTRADDASVLGAAGFAKCVAVGST</sequence>
<feature type="non-terminal residue" evidence="2">
    <location>
        <position position="157"/>
    </location>
</feature>
<dbReference type="EMBL" id="JADGJH010005634">
    <property type="protein sequence ID" value="KAJ3079858.1"/>
    <property type="molecule type" value="Genomic_DNA"/>
</dbReference>
<proteinExistence type="predicted"/>
<name>A0AAD5SLZ4_9FUNG</name>
<dbReference type="GO" id="GO:0047443">
    <property type="term" value="F:4-hydroxy-4-methyl-2-oxoglutarate aldolase activity"/>
    <property type="evidence" value="ECO:0007669"/>
    <property type="project" value="TreeGrafter"/>
</dbReference>
<keyword evidence="3" id="KW-1185">Reference proteome</keyword>
<accession>A0AAD5SLZ4</accession>
<evidence type="ECO:0000313" key="3">
    <source>
        <dbReference type="Proteomes" id="UP001211907"/>
    </source>
</evidence>
<reference evidence="2" key="1">
    <citation type="submission" date="2020-05" db="EMBL/GenBank/DDBJ databases">
        <title>Phylogenomic resolution of chytrid fungi.</title>
        <authorList>
            <person name="Stajich J.E."/>
            <person name="Amses K."/>
            <person name="Simmons R."/>
            <person name="Seto K."/>
            <person name="Myers J."/>
            <person name="Bonds A."/>
            <person name="Quandt C.A."/>
            <person name="Barry K."/>
            <person name="Liu P."/>
            <person name="Grigoriev I."/>
            <person name="Longcore J.E."/>
            <person name="James T.Y."/>
        </authorList>
    </citation>
    <scope>NUCLEOTIDE SEQUENCE</scope>
    <source>
        <strain evidence="2">JEL0513</strain>
    </source>
</reference>
<dbReference type="GO" id="GO:0008948">
    <property type="term" value="F:oxaloacetate decarboxylase activity"/>
    <property type="evidence" value="ECO:0007669"/>
    <property type="project" value="TreeGrafter"/>
</dbReference>
<dbReference type="PANTHER" id="PTHR33254">
    <property type="entry name" value="4-HYDROXY-4-METHYL-2-OXOGLUTARATE ALDOLASE 3-RELATED"/>
    <property type="match status" value="1"/>
</dbReference>
<gene>
    <name evidence="2" type="ORF">HK100_010297</name>
</gene>
<dbReference type="InterPro" id="IPR036704">
    <property type="entry name" value="RraA/RraA-like_sf"/>
</dbReference>
<dbReference type="Gene3D" id="3.50.30.40">
    <property type="entry name" value="Ribonuclease E inhibitor RraA/RraA-like"/>
    <property type="match status" value="1"/>
</dbReference>
<comment type="cofactor">
    <cofactor evidence="1">
        <name>Mg(2+)</name>
        <dbReference type="ChEBI" id="CHEBI:18420"/>
    </cofactor>
</comment>
<dbReference type="Proteomes" id="UP001211907">
    <property type="component" value="Unassembled WGS sequence"/>
</dbReference>
<comment type="caution">
    <text evidence="2">The sequence shown here is derived from an EMBL/GenBank/DDBJ whole genome shotgun (WGS) entry which is preliminary data.</text>
</comment>
<keyword evidence="1" id="KW-0460">Magnesium</keyword>
<protein>
    <submittedName>
        <fullName evidence="2">Uncharacterized protein</fullName>
    </submittedName>
</protein>
<dbReference type="InterPro" id="IPR005493">
    <property type="entry name" value="RraA/RraA-like"/>
</dbReference>
<organism evidence="2 3">
    <name type="scientific">Physocladia obscura</name>
    <dbReference type="NCBI Taxonomy" id="109957"/>
    <lineage>
        <taxon>Eukaryota</taxon>
        <taxon>Fungi</taxon>
        <taxon>Fungi incertae sedis</taxon>
        <taxon>Chytridiomycota</taxon>
        <taxon>Chytridiomycota incertae sedis</taxon>
        <taxon>Chytridiomycetes</taxon>
        <taxon>Chytridiales</taxon>
        <taxon>Chytriomycetaceae</taxon>
        <taxon>Physocladia</taxon>
    </lineage>
</organism>
<evidence type="ECO:0000256" key="1">
    <source>
        <dbReference type="PIRSR" id="PIRSR605493-1"/>
    </source>
</evidence>
<dbReference type="PANTHER" id="PTHR33254:SF4">
    <property type="entry name" value="4-HYDROXY-4-METHYL-2-OXOGLUTARATE ALDOLASE 3-RELATED"/>
    <property type="match status" value="1"/>
</dbReference>
<dbReference type="AlphaFoldDB" id="A0AAD5SLZ4"/>
<dbReference type="SUPFAM" id="SSF89562">
    <property type="entry name" value="RraA-like"/>
    <property type="match status" value="1"/>
</dbReference>
<dbReference type="Pfam" id="PF03737">
    <property type="entry name" value="RraA-like"/>
    <property type="match status" value="1"/>
</dbReference>